<gene>
    <name evidence="1" type="ORF">V5799_030087</name>
</gene>
<reference evidence="1 2" key="1">
    <citation type="journal article" date="2023" name="Arcadia Sci">
        <title>De novo assembly of a long-read Amblyomma americanum tick genome.</title>
        <authorList>
            <person name="Chou S."/>
            <person name="Poskanzer K.E."/>
            <person name="Rollins M."/>
            <person name="Thuy-Boun P.S."/>
        </authorList>
    </citation>
    <scope>NUCLEOTIDE SEQUENCE [LARGE SCALE GENOMIC DNA]</scope>
    <source>
        <strain evidence="1">F_SG_1</strain>
        <tissue evidence="1">Salivary glands</tissue>
    </source>
</reference>
<dbReference type="Proteomes" id="UP001321473">
    <property type="component" value="Unassembled WGS sequence"/>
</dbReference>
<name>A0AAQ4EPT3_AMBAM</name>
<organism evidence="1 2">
    <name type="scientific">Amblyomma americanum</name>
    <name type="common">Lone star tick</name>
    <dbReference type="NCBI Taxonomy" id="6943"/>
    <lineage>
        <taxon>Eukaryota</taxon>
        <taxon>Metazoa</taxon>
        <taxon>Ecdysozoa</taxon>
        <taxon>Arthropoda</taxon>
        <taxon>Chelicerata</taxon>
        <taxon>Arachnida</taxon>
        <taxon>Acari</taxon>
        <taxon>Parasitiformes</taxon>
        <taxon>Ixodida</taxon>
        <taxon>Ixodoidea</taxon>
        <taxon>Ixodidae</taxon>
        <taxon>Amblyomminae</taxon>
        <taxon>Amblyomma</taxon>
    </lineage>
</organism>
<proteinExistence type="predicted"/>
<keyword evidence="2" id="KW-1185">Reference proteome</keyword>
<comment type="caution">
    <text evidence="1">The sequence shown here is derived from an EMBL/GenBank/DDBJ whole genome shotgun (WGS) entry which is preliminary data.</text>
</comment>
<evidence type="ECO:0000313" key="2">
    <source>
        <dbReference type="Proteomes" id="UP001321473"/>
    </source>
</evidence>
<evidence type="ECO:0000313" key="1">
    <source>
        <dbReference type="EMBL" id="KAK8776568.1"/>
    </source>
</evidence>
<accession>A0AAQ4EPT3</accession>
<dbReference type="AlphaFoldDB" id="A0AAQ4EPT3"/>
<sequence length="122" mass="12899">MNGEKGGGRGVFSSFSLSVSELQGLQRNGSCTAASTSSHPLSKGKEHYSRSFSVSGLLCRRNLRHRSAPDSCVSLVPGAVINHLPPAFRPGWRLICVVSGAGTCHPSRQKWCPGSAGAHVLR</sequence>
<protein>
    <submittedName>
        <fullName evidence="1">Uncharacterized protein</fullName>
    </submittedName>
</protein>
<dbReference type="EMBL" id="JARKHS020012786">
    <property type="protein sequence ID" value="KAK8776568.1"/>
    <property type="molecule type" value="Genomic_DNA"/>
</dbReference>